<feature type="transmembrane region" description="Helical" evidence="1">
    <location>
        <begin position="12"/>
        <end position="38"/>
    </location>
</feature>
<evidence type="ECO:0000313" key="3">
    <source>
        <dbReference type="Proteomes" id="UP000182241"/>
    </source>
</evidence>
<keyword evidence="1" id="KW-0812">Transmembrane</keyword>
<evidence type="ECO:0000313" key="2">
    <source>
        <dbReference type="EMBL" id="SEC38244.1"/>
    </source>
</evidence>
<dbReference type="EMBL" id="FNSA01000003">
    <property type="protein sequence ID" value="SEC38244.1"/>
    <property type="molecule type" value="Genomic_DNA"/>
</dbReference>
<accession>A0A1H4S2K1</accession>
<dbReference type="STRING" id="57704.SAMN04489793_2155"/>
<name>A0A1H4S2K1_TSUTY</name>
<sequence length="159" mass="17420">MSVVERRDRGNLGQLLVIGFLSVAMLMYIGLIGAWAWMIARRGGGANLGLAAGMVLVGLVGLWILWSVLSNGYAHQKLAASAKALGRDLDVSDLPTMPSGRVQRDAADALFSDVKAEYEADPESWVNAYRLARAYDYAGDRSRAREWMTRAVSMEKKAR</sequence>
<reference evidence="3" key="1">
    <citation type="submission" date="2016-10" db="EMBL/GenBank/DDBJ databases">
        <authorList>
            <person name="Varghese N."/>
            <person name="Submissions S."/>
        </authorList>
    </citation>
    <scope>NUCLEOTIDE SEQUENCE [LARGE SCALE GENOMIC DNA]</scope>
    <source>
        <strain evidence="3">DSM 44234</strain>
    </source>
</reference>
<dbReference type="RefSeq" id="WP_331710757.1">
    <property type="nucleotide sequence ID" value="NZ_CBDRGN010000001.1"/>
</dbReference>
<evidence type="ECO:0008006" key="4">
    <source>
        <dbReference type="Google" id="ProtNLM"/>
    </source>
</evidence>
<keyword evidence="1" id="KW-0472">Membrane</keyword>
<gene>
    <name evidence="2" type="ORF">SAMN04489793_2155</name>
</gene>
<organism evidence="2 3">
    <name type="scientific">Tsukamurella tyrosinosolvens</name>
    <dbReference type="NCBI Taxonomy" id="57704"/>
    <lineage>
        <taxon>Bacteria</taxon>
        <taxon>Bacillati</taxon>
        <taxon>Actinomycetota</taxon>
        <taxon>Actinomycetes</taxon>
        <taxon>Mycobacteriales</taxon>
        <taxon>Tsukamurellaceae</taxon>
        <taxon>Tsukamurella</taxon>
    </lineage>
</organism>
<keyword evidence="1" id="KW-1133">Transmembrane helix</keyword>
<protein>
    <recommendedName>
        <fullName evidence="4">Tetratricopeptide repeat-containing protein</fullName>
    </recommendedName>
</protein>
<dbReference type="AlphaFoldDB" id="A0A1H4S2K1"/>
<proteinExistence type="predicted"/>
<feature type="transmembrane region" description="Helical" evidence="1">
    <location>
        <begin position="50"/>
        <end position="69"/>
    </location>
</feature>
<dbReference type="Proteomes" id="UP000182241">
    <property type="component" value="Unassembled WGS sequence"/>
</dbReference>
<evidence type="ECO:0000256" key="1">
    <source>
        <dbReference type="SAM" id="Phobius"/>
    </source>
</evidence>
<keyword evidence="3" id="KW-1185">Reference proteome</keyword>